<evidence type="ECO:0000313" key="2">
    <source>
        <dbReference type="EMBL" id="OAD22683.1"/>
    </source>
</evidence>
<accession>A0A176S3P1</accession>
<dbReference type="Gene3D" id="3.40.50.1460">
    <property type="match status" value="1"/>
</dbReference>
<dbReference type="Proteomes" id="UP000076962">
    <property type="component" value="Unassembled WGS sequence"/>
</dbReference>
<dbReference type="EMBL" id="LUTY01000796">
    <property type="protein sequence ID" value="OAD22683.1"/>
    <property type="molecule type" value="Genomic_DNA"/>
</dbReference>
<keyword evidence="3" id="KW-1185">Reference proteome</keyword>
<comment type="caution">
    <text evidence="2">The sequence shown here is derived from an EMBL/GenBank/DDBJ whole genome shotgun (WGS) entry which is preliminary data.</text>
</comment>
<dbReference type="Pfam" id="PF00656">
    <property type="entry name" value="Peptidase_C14"/>
    <property type="match status" value="1"/>
</dbReference>
<dbReference type="AlphaFoldDB" id="A0A176S3P1"/>
<dbReference type="InterPro" id="IPR011600">
    <property type="entry name" value="Pept_C14_caspase"/>
</dbReference>
<reference evidence="2 3" key="1">
    <citation type="submission" date="2016-05" db="EMBL/GenBank/DDBJ databases">
        <title>Single-cell genome of chain-forming Candidatus Thiomargarita nelsonii and comparison to other large sulfur-oxidizing bacteria.</title>
        <authorList>
            <person name="Winkel M."/>
            <person name="Salman V."/>
            <person name="Woyke T."/>
            <person name="Schulz-Vogt H."/>
            <person name="Richter M."/>
            <person name="Flood B."/>
            <person name="Bailey J."/>
            <person name="Amann R."/>
            <person name="Mussmann M."/>
        </authorList>
    </citation>
    <scope>NUCLEOTIDE SEQUENCE [LARGE SCALE GENOMIC DNA]</scope>
    <source>
        <strain evidence="2 3">THI036</strain>
    </source>
</reference>
<dbReference type="InterPro" id="IPR052039">
    <property type="entry name" value="Caspase-related_regulators"/>
</dbReference>
<evidence type="ECO:0000259" key="1">
    <source>
        <dbReference type="PROSITE" id="PS50208"/>
    </source>
</evidence>
<dbReference type="InterPro" id="IPR001309">
    <property type="entry name" value="Pept_C14_p20"/>
</dbReference>
<dbReference type="PROSITE" id="PS50208">
    <property type="entry name" value="CASPASE_P20"/>
    <property type="match status" value="1"/>
</dbReference>
<gene>
    <name evidence="2" type="ORF">THIOM_001501</name>
</gene>
<dbReference type="PANTHER" id="PTHR22576">
    <property type="entry name" value="MUCOSA ASSOCIATED LYMPHOID TISSUE LYMPHOMA TRANSLOCATION PROTEIN 1/PARACASPASE"/>
    <property type="match status" value="1"/>
</dbReference>
<organism evidence="2 3">
    <name type="scientific">Candidatus Thiomargarita nelsonii</name>
    <dbReference type="NCBI Taxonomy" id="1003181"/>
    <lineage>
        <taxon>Bacteria</taxon>
        <taxon>Pseudomonadati</taxon>
        <taxon>Pseudomonadota</taxon>
        <taxon>Gammaproteobacteria</taxon>
        <taxon>Thiotrichales</taxon>
        <taxon>Thiotrichaceae</taxon>
        <taxon>Thiomargarita</taxon>
    </lineage>
</organism>
<name>A0A176S3P1_9GAMM</name>
<dbReference type="InterPro" id="IPR029030">
    <property type="entry name" value="Caspase-like_dom_sf"/>
</dbReference>
<sequence>MLKLITSVLLGLILTYSQSVFSATPRTALVIGNAAYQEGPLSAPVRDARALAEVLRKLDFQVIERTNLDLAQMKQAIGEFHQILSQRLGVGLFYYSGHGIQYQNQNYLIPIGTSQSLYATYPLPKKNLAVNEVLAAMNSAGNPVNLVFLDSCRTSPEVVKSWAKGQA</sequence>
<dbReference type="GO" id="GO:0006508">
    <property type="term" value="P:proteolysis"/>
    <property type="evidence" value="ECO:0007669"/>
    <property type="project" value="InterPro"/>
</dbReference>
<proteinExistence type="predicted"/>
<protein>
    <submittedName>
        <fullName evidence="2">Peptidase C14 caspase catalytic subunit p20</fullName>
    </submittedName>
</protein>
<dbReference type="PANTHER" id="PTHR22576:SF37">
    <property type="entry name" value="MUCOSA-ASSOCIATED LYMPHOID TISSUE LYMPHOMA TRANSLOCATION PROTEIN 1"/>
    <property type="match status" value="1"/>
</dbReference>
<feature type="domain" description="Caspase family p20" evidence="1">
    <location>
        <begin position="24"/>
        <end position="156"/>
    </location>
</feature>
<dbReference type="GO" id="GO:0004197">
    <property type="term" value="F:cysteine-type endopeptidase activity"/>
    <property type="evidence" value="ECO:0007669"/>
    <property type="project" value="InterPro"/>
</dbReference>
<evidence type="ECO:0000313" key="3">
    <source>
        <dbReference type="Proteomes" id="UP000076962"/>
    </source>
</evidence>
<feature type="non-terminal residue" evidence="2">
    <location>
        <position position="167"/>
    </location>
</feature>
<dbReference type="SUPFAM" id="SSF52129">
    <property type="entry name" value="Caspase-like"/>
    <property type="match status" value="1"/>
</dbReference>